<evidence type="ECO:0000313" key="6">
    <source>
        <dbReference type="Proteomes" id="UP000245466"/>
    </source>
</evidence>
<dbReference type="CDD" id="cd17263">
    <property type="entry name" value="RMtype1_S_AbaB8300I-TRD1-CR1_like"/>
    <property type="match status" value="1"/>
</dbReference>
<dbReference type="Gene3D" id="3.90.220.20">
    <property type="entry name" value="DNA methylase specificity domains"/>
    <property type="match status" value="2"/>
</dbReference>
<accession>A0A2U1AWS3</accession>
<evidence type="ECO:0000259" key="4">
    <source>
        <dbReference type="Pfam" id="PF01420"/>
    </source>
</evidence>
<feature type="domain" description="Type I restriction modification DNA specificity" evidence="4">
    <location>
        <begin position="142"/>
        <end position="308"/>
    </location>
</feature>
<keyword evidence="6" id="KW-1185">Reference proteome</keyword>
<gene>
    <name evidence="5" type="ORF">C8E01_106227</name>
</gene>
<protein>
    <submittedName>
        <fullName evidence="5">Type I restriction enzyme S subunit</fullName>
    </submittedName>
</protein>
<proteinExistence type="inferred from homology"/>
<organism evidence="5 6">
    <name type="scientific">Pontibacter virosus</name>
    <dbReference type="NCBI Taxonomy" id="1765052"/>
    <lineage>
        <taxon>Bacteria</taxon>
        <taxon>Pseudomonadati</taxon>
        <taxon>Bacteroidota</taxon>
        <taxon>Cytophagia</taxon>
        <taxon>Cytophagales</taxon>
        <taxon>Hymenobacteraceae</taxon>
        <taxon>Pontibacter</taxon>
    </lineage>
</organism>
<keyword evidence="3" id="KW-0238">DNA-binding</keyword>
<dbReference type="InterPro" id="IPR044946">
    <property type="entry name" value="Restrct_endonuc_typeI_TRD_sf"/>
</dbReference>
<comment type="caution">
    <text evidence="5">The sequence shown here is derived from an EMBL/GenBank/DDBJ whole genome shotgun (WGS) entry which is preliminary data.</text>
</comment>
<comment type="similarity">
    <text evidence="1">Belongs to the type-I restriction system S methylase family.</text>
</comment>
<dbReference type="EMBL" id="QEKI01000006">
    <property type="protein sequence ID" value="PVY40885.1"/>
    <property type="molecule type" value="Genomic_DNA"/>
</dbReference>
<dbReference type="Pfam" id="PF01420">
    <property type="entry name" value="Methylase_S"/>
    <property type="match status" value="2"/>
</dbReference>
<dbReference type="AlphaFoldDB" id="A0A2U1AWS3"/>
<evidence type="ECO:0000313" key="5">
    <source>
        <dbReference type="EMBL" id="PVY40885.1"/>
    </source>
</evidence>
<sequence>MYGGFGTIGKNSILKKESTINQSVCAILPTRYFNPTYILYFLKYFRNDWKLFADGTRKDPNINQDAVRNLFFINPPLPEQIAIANYLNTKTKAIDKKLGLLEKKIGYYRELRKSLINETVTKGLNKNVKLKDSRIHWIGQIPDHWEVRRFKSFAKTIKGKNLNTSDFYFENSLPLLSLEYLRNENVKFDTFAFSSDKSLRATKNDLIIVWDGAAVGEILKAKEGYISSTIAKIKFQKRVSSRFFYFLKDTLDYTLKQIPTGMGIPHLNPTVLNNFPCPIPPLEEQINIAKFLEKKVGLIEKIIANIQTQITTFKELRETLINDVVTGKIKVTQD</sequence>
<evidence type="ECO:0000256" key="3">
    <source>
        <dbReference type="ARBA" id="ARBA00023125"/>
    </source>
</evidence>
<name>A0A2U1AWS3_9BACT</name>
<dbReference type="GO" id="GO:0003677">
    <property type="term" value="F:DNA binding"/>
    <property type="evidence" value="ECO:0007669"/>
    <property type="project" value="UniProtKB-KW"/>
</dbReference>
<dbReference type="SUPFAM" id="SSF116734">
    <property type="entry name" value="DNA methylase specificity domain"/>
    <property type="match status" value="2"/>
</dbReference>
<dbReference type="PANTHER" id="PTHR30408:SF12">
    <property type="entry name" value="TYPE I RESTRICTION ENZYME MJAVIII SPECIFICITY SUBUNIT"/>
    <property type="match status" value="1"/>
</dbReference>
<dbReference type="InterPro" id="IPR000055">
    <property type="entry name" value="Restrct_endonuc_typeI_TRD"/>
</dbReference>
<evidence type="ECO:0000256" key="2">
    <source>
        <dbReference type="ARBA" id="ARBA00022747"/>
    </source>
</evidence>
<feature type="domain" description="Type I restriction modification DNA specificity" evidence="4">
    <location>
        <begin position="6"/>
        <end position="96"/>
    </location>
</feature>
<dbReference type="InterPro" id="IPR052021">
    <property type="entry name" value="Type-I_RS_S_subunit"/>
</dbReference>
<dbReference type="GO" id="GO:0009307">
    <property type="term" value="P:DNA restriction-modification system"/>
    <property type="evidence" value="ECO:0007669"/>
    <property type="project" value="UniProtKB-KW"/>
</dbReference>
<dbReference type="PANTHER" id="PTHR30408">
    <property type="entry name" value="TYPE-1 RESTRICTION ENZYME ECOKI SPECIFICITY PROTEIN"/>
    <property type="match status" value="1"/>
</dbReference>
<evidence type="ECO:0000256" key="1">
    <source>
        <dbReference type="ARBA" id="ARBA00010923"/>
    </source>
</evidence>
<reference evidence="5 6" key="1">
    <citation type="submission" date="2018-04" db="EMBL/GenBank/DDBJ databases">
        <title>Genomic Encyclopedia of Type Strains, Phase IV (KMG-IV): sequencing the most valuable type-strain genomes for metagenomic binning, comparative biology and taxonomic classification.</title>
        <authorList>
            <person name="Goeker M."/>
        </authorList>
    </citation>
    <scope>NUCLEOTIDE SEQUENCE [LARGE SCALE GENOMIC DNA]</scope>
    <source>
        <strain evidence="5 6">DSM 100231</strain>
    </source>
</reference>
<dbReference type="Proteomes" id="UP000245466">
    <property type="component" value="Unassembled WGS sequence"/>
</dbReference>
<keyword evidence="2" id="KW-0680">Restriction system</keyword>